<dbReference type="GO" id="GO:0005829">
    <property type="term" value="C:cytosol"/>
    <property type="evidence" value="ECO:0007669"/>
    <property type="project" value="TreeGrafter"/>
</dbReference>
<dbReference type="InterPro" id="IPR051199">
    <property type="entry name" value="LPS_LOS_Heptosyltrfase"/>
</dbReference>
<dbReference type="EMBL" id="MFFM01000046">
    <property type="protein sequence ID" value="OGF08840.1"/>
    <property type="molecule type" value="Genomic_DNA"/>
</dbReference>
<evidence type="ECO:0000256" key="1">
    <source>
        <dbReference type="ARBA" id="ARBA00022676"/>
    </source>
</evidence>
<reference evidence="3 4" key="1">
    <citation type="journal article" date="2016" name="Nat. Commun.">
        <title>Thousands of microbial genomes shed light on interconnected biogeochemical processes in an aquifer system.</title>
        <authorList>
            <person name="Anantharaman K."/>
            <person name="Brown C.T."/>
            <person name="Hug L.A."/>
            <person name="Sharon I."/>
            <person name="Castelle C.J."/>
            <person name="Probst A.J."/>
            <person name="Thomas B.C."/>
            <person name="Singh A."/>
            <person name="Wilkins M.J."/>
            <person name="Karaoz U."/>
            <person name="Brodie E.L."/>
            <person name="Williams K.H."/>
            <person name="Hubbard S.S."/>
            <person name="Banfield J.F."/>
        </authorList>
    </citation>
    <scope>NUCLEOTIDE SEQUENCE [LARGE SCALE GENOMIC DNA]</scope>
</reference>
<dbReference type="PANTHER" id="PTHR30160:SF1">
    <property type="entry name" value="LIPOPOLYSACCHARIDE 1,2-N-ACETYLGLUCOSAMINETRANSFERASE-RELATED"/>
    <property type="match status" value="1"/>
</dbReference>
<dbReference type="CDD" id="cd03789">
    <property type="entry name" value="GT9_LPS_heptosyltransferase"/>
    <property type="match status" value="1"/>
</dbReference>
<protein>
    <recommendedName>
        <fullName evidence="5">Lipopolysaccharide heptosyltransferase II</fullName>
    </recommendedName>
</protein>
<dbReference type="InterPro" id="IPR002201">
    <property type="entry name" value="Glyco_trans_9"/>
</dbReference>
<comment type="caution">
    <text evidence="3">The sequence shown here is derived from an EMBL/GenBank/DDBJ whole genome shotgun (WGS) entry which is preliminary data.</text>
</comment>
<evidence type="ECO:0000256" key="2">
    <source>
        <dbReference type="ARBA" id="ARBA00022679"/>
    </source>
</evidence>
<keyword evidence="1" id="KW-0328">Glycosyltransferase</keyword>
<dbReference type="SUPFAM" id="SSF53756">
    <property type="entry name" value="UDP-Glycosyltransferase/glycogen phosphorylase"/>
    <property type="match status" value="1"/>
</dbReference>
<dbReference type="GO" id="GO:0008713">
    <property type="term" value="F:ADP-heptose-lipopolysaccharide heptosyltransferase activity"/>
    <property type="evidence" value="ECO:0007669"/>
    <property type="project" value="TreeGrafter"/>
</dbReference>
<dbReference type="AlphaFoldDB" id="A0A1F5R320"/>
<dbReference type="Gene3D" id="3.40.50.2000">
    <property type="entry name" value="Glycogen Phosphorylase B"/>
    <property type="match status" value="2"/>
</dbReference>
<proteinExistence type="predicted"/>
<dbReference type="Proteomes" id="UP000177230">
    <property type="component" value="Unassembled WGS sequence"/>
</dbReference>
<sequence length="252" mass="27790">MGTPRTAIQSVISGAGNRIGFDFGYRRHFYNHLLNARAANYGHEVEFNLAVLEYLGIPASRNDLVFNLTEEEEENYRQDIYRSLALDGGRVIGLIPTGGWACKRWPIDNYIAVAKTLSSNPRNKILVFWGTPSEKTDAKMILSASPLSKLIPKTSLRQMAALLAGCDLIIGNDSGPLHIATAFKIPVISFYGPTVPRSQGPWGQGHVVLQDKRLGCLGCNRMDCRDPKCMAGIPPDRVIKEAERLLDHAGKN</sequence>
<gene>
    <name evidence="3" type="ORF">A2024_01030</name>
</gene>
<dbReference type="GO" id="GO:0009244">
    <property type="term" value="P:lipopolysaccharide core region biosynthetic process"/>
    <property type="evidence" value="ECO:0007669"/>
    <property type="project" value="TreeGrafter"/>
</dbReference>
<accession>A0A1F5R320</accession>
<dbReference type="PANTHER" id="PTHR30160">
    <property type="entry name" value="TETRAACYLDISACCHARIDE 4'-KINASE-RELATED"/>
    <property type="match status" value="1"/>
</dbReference>
<name>A0A1F5R320_9BACT</name>
<evidence type="ECO:0000313" key="4">
    <source>
        <dbReference type="Proteomes" id="UP000177230"/>
    </source>
</evidence>
<evidence type="ECO:0000313" key="3">
    <source>
        <dbReference type="EMBL" id="OGF08840.1"/>
    </source>
</evidence>
<dbReference type="Pfam" id="PF01075">
    <property type="entry name" value="Glyco_transf_9"/>
    <property type="match status" value="1"/>
</dbReference>
<evidence type="ECO:0008006" key="5">
    <source>
        <dbReference type="Google" id="ProtNLM"/>
    </source>
</evidence>
<organism evidence="3 4">
    <name type="scientific">Candidatus Edwardsbacteria bacterium GWF2_54_11</name>
    <dbReference type="NCBI Taxonomy" id="1817851"/>
    <lineage>
        <taxon>Bacteria</taxon>
        <taxon>Candidatus Edwardsiibacteriota</taxon>
    </lineage>
</organism>
<keyword evidence="2" id="KW-0808">Transferase</keyword>